<organism evidence="21 22">
    <name type="scientific">Coptis chinensis</name>
    <dbReference type="NCBI Taxonomy" id="261450"/>
    <lineage>
        <taxon>Eukaryota</taxon>
        <taxon>Viridiplantae</taxon>
        <taxon>Streptophyta</taxon>
        <taxon>Embryophyta</taxon>
        <taxon>Tracheophyta</taxon>
        <taxon>Spermatophyta</taxon>
        <taxon>Magnoliopsida</taxon>
        <taxon>Ranunculales</taxon>
        <taxon>Ranunculaceae</taxon>
        <taxon>Coptidoideae</taxon>
        <taxon>Coptis</taxon>
    </lineage>
</organism>
<dbReference type="GO" id="GO:0005524">
    <property type="term" value="F:ATP binding"/>
    <property type="evidence" value="ECO:0007669"/>
    <property type="project" value="UniProtKB-UniRule"/>
</dbReference>
<feature type="signal peptide" evidence="19">
    <location>
        <begin position="1"/>
        <end position="20"/>
    </location>
</feature>
<evidence type="ECO:0000256" key="13">
    <source>
        <dbReference type="ARBA" id="ARBA00023157"/>
    </source>
</evidence>
<evidence type="ECO:0000313" key="21">
    <source>
        <dbReference type="EMBL" id="KAF9604312.1"/>
    </source>
</evidence>
<keyword evidence="12" id="KW-0472">Membrane</keyword>
<keyword evidence="6" id="KW-0812">Transmembrane</keyword>
<comment type="catalytic activity">
    <reaction evidence="16">
        <text>L-threonyl-[protein] + ATP = O-phospho-L-threonyl-[protein] + ADP + H(+)</text>
        <dbReference type="Rhea" id="RHEA:46608"/>
        <dbReference type="Rhea" id="RHEA-COMP:11060"/>
        <dbReference type="Rhea" id="RHEA-COMP:11605"/>
        <dbReference type="ChEBI" id="CHEBI:15378"/>
        <dbReference type="ChEBI" id="CHEBI:30013"/>
        <dbReference type="ChEBI" id="CHEBI:30616"/>
        <dbReference type="ChEBI" id="CHEBI:61977"/>
        <dbReference type="ChEBI" id="CHEBI:456216"/>
        <dbReference type="EC" id="2.7.11.1"/>
    </reaction>
</comment>
<protein>
    <recommendedName>
        <fullName evidence="2">non-specific serine/threonine protein kinase</fullName>
        <ecNumber evidence="2">2.7.11.1</ecNumber>
    </recommendedName>
</protein>
<keyword evidence="4" id="KW-0245">EGF-like domain</keyword>
<dbReference type="GO" id="GO:0004674">
    <property type="term" value="F:protein serine/threonine kinase activity"/>
    <property type="evidence" value="ECO:0007669"/>
    <property type="project" value="UniProtKB-KW"/>
</dbReference>
<evidence type="ECO:0000256" key="9">
    <source>
        <dbReference type="ARBA" id="ARBA00022777"/>
    </source>
</evidence>
<keyword evidence="9" id="KW-0418">Kinase</keyword>
<comment type="catalytic activity">
    <reaction evidence="17">
        <text>L-seryl-[protein] + ATP = O-phospho-L-seryl-[protein] + ADP + H(+)</text>
        <dbReference type="Rhea" id="RHEA:17989"/>
        <dbReference type="Rhea" id="RHEA-COMP:9863"/>
        <dbReference type="Rhea" id="RHEA-COMP:11604"/>
        <dbReference type="ChEBI" id="CHEBI:15378"/>
        <dbReference type="ChEBI" id="CHEBI:29999"/>
        <dbReference type="ChEBI" id="CHEBI:30616"/>
        <dbReference type="ChEBI" id="CHEBI:83421"/>
        <dbReference type="ChEBI" id="CHEBI:456216"/>
        <dbReference type="EC" id="2.7.11.1"/>
    </reaction>
</comment>
<evidence type="ECO:0000256" key="8">
    <source>
        <dbReference type="ARBA" id="ARBA00022741"/>
    </source>
</evidence>
<keyword evidence="11" id="KW-1133">Transmembrane helix</keyword>
<dbReference type="EC" id="2.7.11.1" evidence="2"/>
<comment type="caution">
    <text evidence="21">The sequence shown here is derived from an EMBL/GenBank/DDBJ whole genome shotgun (WGS) entry which is preliminary data.</text>
</comment>
<keyword evidence="22" id="KW-1185">Reference proteome</keyword>
<evidence type="ECO:0000256" key="3">
    <source>
        <dbReference type="ARBA" id="ARBA00022527"/>
    </source>
</evidence>
<evidence type="ECO:0000256" key="4">
    <source>
        <dbReference type="ARBA" id="ARBA00022536"/>
    </source>
</evidence>
<dbReference type="SUPFAM" id="SSF56112">
    <property type="entry name" value="Protein kinase-like (PK-like)"/>
    <property type="match status" value="1"/>
</dbReference>
<evidence type="ECO:0000256" key="12">
    <source>
        <dbReference type="ARBA" id="ARBA00023136"/>
    </source>
</evidence>
<keyword evidence="13" id="KW-1015">Disulfide bond</keyword>
<feature type="binding site" evidence="18">
    <location>
        <position position="215"/>
    </location>
    <ligand>
        <name>ATP</name>
        <dbReference type="ChEBI" id="CHEBI:30616"/>
    </ligand>
</feature>
<dbReference type="AlphaFoldDB" id="A0A835LTH8"/>
<keyword evidence="15" id="KW-0325">Glycoprotein</keyword>
<dbReference type="InterPro" id="IPR011009">
    <property type="entry name" value="Kinase-like_dom_sf"/>
</dbReference>
<evidence type="ECO:0000256" key="2">
    <source>
        <dbReference type="ARBA" id="ARBA00012513"/>
    </source>
</evidence>
<dbReference type="PROSITE" id="PS50011">
    <property type="entry name" value="PROTEIN_KINASE_DOM"/>
    <property type="match status" value="1"/>
</dbReference>
<dbReference type="InterPro" id="IPR017441">
    <property type="entry name" value="Protein_kinase_ATP_BS"/>
</dbReference>
<dbReference type="GO" id="GO:0016020">
    <property type="term" value="C:membrane"/>
    <property type="evidence" value="ECO:0007669"/>
    <property type="project" value="UniProtKB-SubCell"/>
</dbReference>
<evidence type="ECO:0000256" key="5">
    <source>
        <dbReference type="ARBA" id="ARBA00022679"/>
    </source>
</evidence>
<evidence type="ECO:0000256" key="16">
    <source>
        <dbReference type="ARBA" id="ARBA00047899"/>
    </source>
</evidence>
<dbReference type="EMBL" id="JADFTS010000005">
    <property type="protein sequence ID" value="KAF9604312.1"/>
    <property type="molecule type" value="Genomic_DNA"/>
</dbReference>
<evidence type="ECO:0000256" key="6">
    <source>
        <dbReference type="ARBA" id="ARBA00022692"/>
    </source>
</evidence>
<evidence type="ECO:0000256" key="15">
    <source>
        <dbReference type="ARBA" id="ARBA00023180"/>
    </source>
</evidence>
<keyword evidence="10 18" id="KW-0067">ATP-binding</keyword>
<evidence type="ECO:0000256" key="10">
    <source>
        <dbReference type="ARBA" id="ARBA00022840"/>
    </source>
</evidence>
<feature type="domain" description="Protein kinase" evidence="20">
    <location>
        <begin position="187"/>
        <end position="292"/>
    </location>
</feature>
<dbReference type="InterPro" id="IPR045874">
    <property type="entry name" value="LRK10/LRL21-25-like"/>
</dbReference>
<name>A0A835LTH8_9MAGN</name>
<dbReference type="PANTHER" id="PTHR27009">
    <property type="entry name" value="RUST RESISTANCE KINASE LR10-RELATED"/>
    <property type="match status" value="1"/>
</dbReference>
<gene>
    <name evidence="21" type="ORF">IFM89_005893</name>
</gene>
<keyword evidence="3" id="KW-0723">Serine/threonine-protein kinase</keyword>
<dbReference type="Proteomes" id="UP000631114">
    <property type="component" value="Unassembled WGS sequence"/>
</dbReference>
<dbReference type="Gene3D" id="3.30.200.20">
    <property type="entry name" value="Phosphorylase Kinase, domain 1"/>
    <property type="match status" value="1"/>
</dbReference>
<dbReference type="OrthoDB" id="544400at2759"/>
<feature type="chain" id="PRO_5032697572" description="non-specific serine/threonine protein kinase" evidence="19">
    <location>
        <begin position="21"/>
        <end position="292"/>
    </location>
</feature>
<keyword evidence="8 18" id="KW-0547">Nucleotide-binding</keyword>
<sequence length="292" mass="32873">MFQLLQLLTFIIISLNGVLAETSSYCPEATNIRYPFRYQINDGAIALPCLENNNNNNNRNTSKRSYAFVQDNIPKGLNWYRNCEESVEYNSTGASRCHCDNGEFRDRICPQTHPGSKVMIGVSTGVGVLCLILLVIYGRTAPSSLYLVISHWRNGNKSPTNVEVFLENYGCLALQTYKYSDIKKMTNSFKDTLGQGGYGCVFKCKLRDDHLVAVKVLKDSKQNGEEFINEVATIGRTNHVHVVGLLGFCSEGTKRALVYEFMSNGYLERFIYNENNSSTTTPPLGWEKLYTT</sequence>
<keyword evidence="5" id="KW-0808">Transferase</keyword>
<proteinExistence type="predicted"/>
<keyword evidence="14" id="KW-0675">Receptor</keyword>
<evidence type="ECO:0000256" key="1">
    <source>
        <dbReference type="ARBA" id="ARBA00004479"/>
    </source>
</evidence>
<comment type="subcellular location">
    <subcellularLocation>
        <location evidence="1">Membrane</location>
        <topology evidence="1">Single-pass type I membrane protein</topology>
    </subcellularLocation>
</comment>
<dbReference type="InterPro" id="IPR000719">
    <property type="entry name" value="Prot_kinase_dom"/>
</dbReference>
<evidence type="ECO:0000259" key="20">
    <source>
        <dbReference type="PROSITE" id="PS50011"/>
    </source>
</evidence>
<dbReference type="Pfam" id="PF07714">
    <property type="entry name" value="PK_Tyr_Ser-Thr"/>
    <property type="match status" value="1"/>
</dbReference>
<dbReference type="InterPro" id="IPR001245">
    <property type="entry name" value="Ser-Thr/Tyr_kinase_cat_dom"/>
</dbReference>
<evidence type="ECO:0000256" key="17">
    <source>
        <dbReference type="ARBA" id="ARBA00048679"/>
    </source>
</evidence>
<evidence type="ECO:0000256" key="18">
    <source>
        <dbReference type="PROSITE-ProRule" id="PRU10141"/>
    </source>
</evidence>
<dbReference type="PROSITE" id="PS00107">
    <property type="entry name" value="PROTEIN_KINASE_ATP"/>
    <property type="match status" value="1"/>
</dbReference>
<evidence type="ECO:0000256" key="7">
    <source>
        <dbReference type="ARBA" id="ARBA00022729"/>
    </source>
</evidence>
<keyword evidence="7 19" id="KW-0732">Signal</keyword>
<evidence type="ECO:0000256" key="14">
    <source>
        <dbReference type="ARBA" id="ARBA00023170"/>
    </source>
</evidence>
<reference evidence="21 22" key="1">
    <citation type="submission" date="2020-10" db="EMBL/GenBank/DDBJ databases">
        <title>The Coptis chinensis genome and diversification of protoberbering-type alkaloids.</title>
        <authorList>
            <person name="Wang B."/>
            <person name="Shu S."/>
            <person name="Song C."/>
            <person name="Liu Y."/>
        </authorList>
    </citation>
    <scope>NUCLEOTIDE SEQUENCE [LARGE SCALE GENOMIC DNA]</scope>
    <source>
        <strain evidence="21">HL-2020</strain>
        <tissue evidence="21">Leaf</tissue>
    </source>
</reference>
<evidence type="ECO:0000313" key="22">
    <source>
        <dbReference type="Proteomes" id="UP000631114"/>
    </source>
</evidence>
<evidence type="ECO:0000256" key="19">
    <source>
        <dbReference type="SAM" id="SignalP"/>
    </source>
</evidence>
<accession>A0A835LTH8</accession>
<evidence type="ECO:0000256" key="11">
    <source>
        <dbReference type="ARBA" id="ARBA00022989"/>
    </source>
</evidence>
<dbReference type="FunFam" id="3.30.200.20:FF:000059">
    <property type="entry name" value="S-receptor-like serine/threonine-protein kinase"/>
    <property type="match status" value="1"/>
</dbReference>